<dbReference type="InterPro" id="IPR016047">
    <property type="entry name" value="M23ase_b-sheet_dom"/>
</dbReference>
<accession>A0A6B9ZNK6</accession>
<organism evidence="2 3">
    <name type="scientific">Chitinophaga agri</name>
    <dbReference type="NCBI Taxonomy" id="2703787"/>
    <lineage>
        <taxon>Bacteria</taxon>
        <taxon>Pseudomonadati</taxon>
        <taxon>Bacteroidota</taxon>
        <taxon>Chitinophagia</taxon>
        <taxon>Chitinophagales</taxon>
        <taxon>Chitinophagaceae</taxon>
        <taxon>Chitinophaga</taxon>
    </lineage>
</organism>
<dbReference type="InterPro" id="IPR011055">
    <property type="entry name" value="Dup_hybrid_motif"/>
</dbReference>
<dbReference type="Gene3D" id="2.70.70.10">
    <property type="entry name" value="Glucose Permease (Domain IIA)"/>
    <property type="match status" value="1"/>
</dbReference>
<protein>
    <submittedName>
        <fullName evidence="2">M23 family metallopeptidase</fullName>
    </submittedName>
</protein>
<dbReference type="EMBL" id="CP048113">
    <property type="protein sequence ID" value="QHS63586.1"/>
    <property type="molecule type" value="Genomic_DNA"/>
</dbReference>
<gene>
    <name evidence="2" type="ORF">GWR21_29600</name>
</gene>
<dbReference type="Proteomes" id="UP000476411">
    <property type="component" value="Chromosome"/>
</dbReference>
<evidence type="ECO:0000313" key="3">
    <source>
        <dbReference type="Proteomes" id="UP000476411"/>
    </source>
</evidence>
<dbReference type="Pfam" id="PF01551">
    <property type="entry name" value="Peptidase_M23"/>
    <property type="match status" value="1"/>
</dbReference>
<dbReference type="PANTHER" id="PTHR21666">
    <property type="entry name" value="PEPTIDASE-RELATED"/>
    <property type="match status" value="1"/>
</dbReference>
<dbReference type="AlphaFoldDB" id="A0A6B9ZNK6"/>
<name>A0A6B9ZNK6_9BACT</name>
<proteinExistence type="predicted"/>
<dbReference type="GO" id="GO:0004222">
    <property type="term" value="F:metalloendopeptidase activity"/>
    <property type="evidence" value="ECO:0007669"/>
    <property type="project" value="TreeGrafter"/>
</dbReference>
<keyword evidence="3" id="KW-1185">Reference proteome</keyword>
<reference evidence="2 3" key="1">
    <citation type="submission" date="2020-01" db="EMBL/GenBank/DDBJ databases">
        <title>Complete genome sequence of Chitinophaga sp. H33E-04 isolated from quinoa roots.</title>
        <authorList>
            <person name="Weon H.-Y."/>
            <person name="Lee S.A."/>
        </authorList>
    </citation>
    <scope>NUCLEOTIDE SEQUENCE [LARGE SCALE GENOMIC DNA]</scope>
    <source>
        <strain evidence="2 3">H33E-04</strain>
    </source>
</reference>
<dbReference type="PANTHER" id="PTHR21666:SF268">
    <property type="entry name" value="PEPTIDASE M23 DOMAIN-CONTAINING PROTEIN"/>
    <property type="match status" value="1"/>
</dbReference>
<dbReference type="SUPFAM" id="SSF51261">
    <property type="entry name" value="Duplicated hybrid motif"/>
    <property type="match status" value="1"/>
</dbReference>
<evidence type="ECO:0000313" key="2">
    <source>
        <dbReference type="EMBL" id="QHS63586.1"/>
    </source>
</evidence>
<evidence type="ECO:0000259" key="1">
    <source>
        <dbReference type="Pfam" id="PF01551"/>
    </source>
</evidence>
<dbReference type="InterPro" id="IPR050570">
    <property type="entry name" value="Cell_wall_metabolism_enzyme"/>
</dbReference>
<dbReference type="KEGG" id="chih:GWR21_29600"/>
<sequence length="466" mass="50207">MIYQDRTSGMSGATIAAISLVMKDHTLNNTPMRTTARSLLLTVSILAMACSSSRKGLFTEKSAHEQYASRITDAGLSTSELGIRWFSAAQKAISQPLSVAIPYRETGYFAAEKPAAAGLLFSARRGERIIIQIDMKPAGQFRLFAELLQPGKPGSAPSLLAAADSTTWKLEHVVEADGQFILRLQPELLKSGGYDLSISTGPTLAFPVPNNANPTIGSFWGDNRDGGKRSHEGIDIFGKFRTPVVAAADGIVTSTRENNLGGKVIFMRPDHASYSLYYAHLDAQLVQEGQRVYTGDTLGLMGNTGNARHTPTHLHFGIYTGNGAIDPMPFVLRQRTPAPPVYVDTTLLQQTARVNTTTPLYAAPSPKAIIVEKLPANSVIAILAGTASWYKVSLMDGREGFVEGKRVAVSSFRKQTVKAAVPLLDQPDTLAAVKTTIPAGSGIQLMGTNGAFYFVKHGEERGWVRL</sequence>
<dbReference type="CDD" id="cd12797">
    <property type="entry name" value="M23_peptidase"/>
    <property type="match status" value="1"/>
</dbReference>
<feature type="domain" description="M23ase beta-sheet core" evidence="1">
    <location>
        <begin position="230"/>
        <end position="327"/>
    </location>
</feature>
<dbReference type="RefSeq" id="WP_162335302.1">
    <property type="nucleotide sequence ID" value="NZ_CP048113.1"/>
</dbReference>
<dbReference type="Gene3D" id="2.30.30.40">
    <property type="entry name" value="SH3 Domains"/>
    <property type="match status" value="1"/>
</dbReference>